<proteinExistence type="predicted"/>
<dbReference type="AlphaFoldDB" id="A0A975B704"/>
<keyword evidence="3" id="KW-1185">Reference proteome</keyword>
<dbReference type="InterPro" id="IPR017853">
    <property type="entry name" value="GH"/>
</dbReference>
<dbReference type="Pfam" id="PF00128">
    <property type="entry name" value="Alpha-amylase"/>
    <property type="match status" value="1"/>
</dbReference>
<gene>
    <name evidence="2" type="ORF">dnl_21440</name>
</gene>
<dbReference type="EMBL" id="CP061799">
    <property type="protein sequence ID" value="QTA79862.1"/>
    <property type="molecule type" value="Genomic_DNA"/>
</dbReference>
<dbReference type="Proteomes" id="UP000663720">
    <property type="component" value="Chromosome"/>
</dbReference>
<dbReference type="SMART" id="SM00642">
    <property type="entry name" value="Aamy"/>
    <property type="match status" value="1"/>
</dbReference>
<dbReference type="InterPro" id="IPR006047">
    <property type="entry name" value="GH13_cat_dom"/>
</dbReference>
<feature type="domain" description="Glycosyl hydrolase family 13 catalytic" evidence="1">
    <location>
        <begin position="12"/>
        <end position="389"/>
    </location>
</feature>
<evidence type="ECO:0000259" key="1">
    <source>
        <dbReference type="SMART" id="SM00642"/>
    </source>
</evidence>
<dbReference type="SUPFAM" id="SSF51445">
    <property type="entry name" value="(Trans)glycosidases"/>
    <property type="match status" value="1"/>
</dbReference>
<dbReference type="CDD" id="cd11347">
    <property type="entry name" value="AmyAc_1"/>
    <property type="match status" value="1"/>
</dbReference>
<dbReference type="RefSeq" id="WP_207691567.1">
    <property type="nucleotide sequence ID" value="NZ_CP061799.1"/>
</dbReference>
<dbReference type="PANTHER" id="PTHR47786:SF2">
    <property type="entry name" value="GLYCOSYL HYDROLASE FAMILY 13 CATALYTIC DOMAIN-CONTAINING PROTEIN"/>
    <property type="match status" value="1"/>
</dbReference>
<dbReference type="KEGG" id="dli:dnl_21440"/>
<name>A0A975B704_9BACT</name>
<accession>A0A975B704</accession>
<reference evidence="2" key="1">
    <citation type="journal article" date="2021" name="Microb. Physiol.">
        <title>Proteogenomic Insights into the Physiology of Marine, Sulfate-Reducing, Filamentous Desulfonema limicola and Desulfonema magnum.</title>
        <authorList>
            <person name="Schnaars V."/>
            <person name="Wohlbrand L."/>
            <person name="Scheve S."/>
            <person name="Hinrichs C."/>
            <person name="Reinhardt R."/>
            <person name="Rabus R."/>
        </authorList>
    </citation>
    <scope>NUCLEOTIDE SEQUENCE</scope>
    <source>
        <strain evidence="2">5ac10</strain>
    </source>
</reference>
<protein>
    <submittedName>
        <fullName evidence="2">Catalytic alpha amylase domain-containing protein</fullName>
    </submittedName>
</protein>
<evidence type="ECO:0000313" key="3">
    <source>
        <dbReference type="Proteomes" id="UP000663720"/>
    </source>
</evidence>
<dbReference type="PANTHER" id="PTHR47786">
    <property type="entry name" value="ALPHA-1,4-GLUCAN:MALTOSE-1-PHOSPHATE MALTOSYLTRANSFERASE"/>
    <property type="match status" value="1"/>
</dbReference>
<evidence type="ECO:0000313" key="2">
    <source>
        <dbReference type="EMBL" id="QTA79862.1"/>
    </source>
</evidence>
<organism evidence="2 3">
    <name type="scientific">Desulfonema limicola</name>
    <dbReference type="NCBI Taxonomy" id="45656"/>
    <lineage>
        <taxon>Bacteria</taxon>
        <taxon>Pseudomonadati</taxon>
        <taxon>Thermodesulfobacteriota</taxon>
        <taxon>Desulfobacteria</taxon>
        <taxon>Desulfobacterales</taxon>
        <taxon>Desulfococcaceae</taxon>
        <taxon>Desulfonema</taxon>
    </lineage>
</organism>
<dbReference type="Gene3D" id="3.20.20.80">
    <property type="entry name" value="Glycosidases"/>
    <property type="match status" value="1"/>
</dbReference>
<dbReference type="GO" id="GO:0005975">
    <property type="term" value="P:carbohydrate metabolic process"/>
    <property type="evidence" value="ECO:0007669"/>
    <property type="project" value="InterPro"/>
</dbReference>
<sequence length="497" mass="58046">MANPNMYEINTRVWLRRFDKSGHRARLEDVPVSYWESLALKGFDYIWLMGAWKICESTIEKYCLQEGAIKDSFSEALKDFQVSDLIGSPYAVDRYEINPSLGDNQSIAHLKSILDNLGIKLILDFVPNHFSAHSSLIKTDPYVFLEAPPEFYSKDSLTYYKPFDDLERFFAHGRDPFFPPWEDTVQVNYFSQDARQFMIQTLLDLTDLCSGVRCDVAMLPLNNVFKQTWMDLISAKGLKAPDKEFWETAVKTVKNKSPEFTFIAEVYWDKEWELQQMGFDYTYDKRLTDRLKSGNIKEIKDHLKADYNFQQRSLRFLENHDEERAVKAFGIEKSKAAAVIISTLQGMHFYYDGQFEGKSIRLPVQLGREPEEAVNHELFDFYEKLLSIINSSVFKKGKWTQLETTASWDGDDSYNNILAWTWNYENEKRIIAVNYSSTFSACFIKPDFEKYPDEFELKDVLSNNVYTRSKHEVVNTGLYIKLQGFQSHIFESSYPQT</sequence>